<dbReference type="GO" id="GO:0006898">
    <property type="term" value="P:receptor-mediated endocytosis"/>
    <property type="evidence" value="ECO:0007669"/>
    <property type="project" value="TreeGrafter"/>
</dbReference>
<dbReference type="SUPFAM" id="SSF63825">
    <property type="entry name" value="YWTD domain"/>
    <property type="match status" value="1"/>
</dbReference>
<dbReference type="SMART" id="SM00135">
    <property type="entry name" value="LY"/>
    <property type="match status" value="2"/>
</dbReference>
<dbReference type="CDD" id="cd00112">
    <property type="entry name" value="LDLa"/>
    <property type="match status" value="5"/>
</dbReference>
<dbReference type="SUPFAM" id="SSF57424">
    <property type="entry name" value="LDL receptor-like module"/>
    <property type="match status" value="5"/>
</dbReference>
<evidence type="ECO:0000256" key="3">
    <source>
        <dbReference type="ARBA" id="ARBA00022536"/>
    </source>
</evidence>
<feature type="disulfide bond" evidence="13">
    <location>
        <begin position="161"/>
        <end position="179"/>
    </location>
</feature>
<dbReference type="Proteomes" id="UP000230423">
    <property type="component" value="Unassembled WGS sequence"/>
</dbReference>
<dbReference type="PANTHER" id="PTHR22722:SF14">
    <property type="entry name" value="MEGALIN, ISOFORM A"/>
    <property type="match status" value="1"/>
</dbReference>
<dbReference type="GO" id="GO:0043235">
    <property type="term" value="C:receptor complex"/>
    <property type="evidence" value="ECO:0007669"/>
    <property type="project" value="TreeGrafter"/>
</dbReference>
<evidence type="ECO:0000256" key="11">
    <source>
        <dbReference type="ARBA" id="ARBA00023170"/>
    </source>
</evidence>
<dbReference type="GO" id="GO:0016324">
    <property type="term" value="C:apical plasma membrane"/>
    <property type="evidence" value="ECO:0007669"/>
    <property type="project" value="TreeGrafter"/>
</dbReference>
<dbReference type="PROSITE" id="PS01187">
    <property type="entry name" value="EGF_CA"/>
    <property type="match status" value="1"/>
</dbReference>
<dbReference type="Gene3D" id="4.10.400.10">
    <property type="entry name" value="Low-density Lipoprotein Receptor"/>
    <property type="match status" value="5"/>
</dbReference>
<keyword evidence="9" id="KW-0472">Membrane</keyword>
<evidence type="ECO:0000256" key="10">
    <source>
        <dbReference type="ARBA" id="ARBA00023157"/>
    </source>
</evidence>
<dbReference type="FunFam" id="4.10.400.10:FF:000147">
    <property type="entry name" value="Low-density lipoprotein receptor-related protein 2"/>
    <property type="match status" value="1"/>
</dbReference>
<dbReference type="FunFam" id="4.10.400.10:FF:000287">
    <property type="entry name" value="Low-density lipoprotein receptor-related protein"/>
    <property type="match status" value="1"/>
</dbReference>
<evidence type="ECO:0000259" key="14">
    <source>
        <dbReference type="SMART" id="SM00181"/>
    </source>
</evidence>
<keyword evidence="15" id="KW-0449">Lipoprotein</keyword>
<gene>
    <name evidence="15" type="ORF">TELCIR_16436</name>
</gene>
<dbReference type="InterPro" id="IPR023415">
    <property type="entry name" value="LDLR_class-A_CS"/>
</dbReference>
<sequence>MTITLGATDILQYRTRAHPGCKADQWQCDKYEWHSVSCIAEYQRCDNITDCADGSDEKDCPANPVDCDSNDGSVFMCADGRQCFDMSKKCDGKYDCRDLSDEKDSCSHNHTACFQYQFRCADQSQCVQKSWVCDGSKDCADGSDEPETCEFKKCSASEFQCKNKRCQPRKFKCDYYDDCGDNSDEEDCGEYRCPPGKWHCNGTGHCIDELRLCDGVKDCEDGADELSCSQNLCPSLGCQAGCHASPHGGVCTCPNGYKLDERFHRTCSDVNECAEFGYCDQLCANHRPGFTCSCIGECYSLQMVHGPGQDNLTARGYCISQNPETMKLFVARREGLYRLDPTGPNTEPKRLASGEFIYGIDFDYGDRKIFWTDRLSHSAFSADVDESGDISHINEMFFTNQFKIEGAAMDGSRRRTLINTHTHQGNDRRIVAQGMNNVPHPFGLALFDQYLYWTDWTRLGVVKIEKFGSPSEIIWTNKENNVFPMGISAYHPMAQPGPSQSDCLAQKIDNPCATADCEGMCILSKDAGGFGVGYTCACPIGQKLVEGKKCIDSIDYLLFSSNKIVRGIFPDQ</sequence>
<keyword evidence="6" id="KW-0732">Signal</keyword>
<keyword evidence="12" id="KW-0325">Glycoprotein</keyword>
<dbReference type="PROSITE" id="PS50068">
    <property type="entry name" value="LDLRA_2"/>
    <property type="match status" value="5"/>
</dbReference>
<dbReference type="Pfam" id="PF00057">
    <property type="entry name" value="Ldl_recept_a"/>
    <property type="match status" value="4"/>
</dbReference>
<feature type="disulfide bond" evidence="13">
    <location>
        <begin position="154"/>
        <end position="166"/>
    </location>
</feature>
<dbReference type="InterPro" id="IPR000033">
    <property type="entry name" value="LDLR_classB_rpt"/>
</dbReference>
<evidence type="ECO:0000256" key="12">
    <source>
        <dbReference type="ARBA" id="ARBA00023180"/>
    </source>
</evidence>
<keyword evidence="7" id="KW-0677">Repeat</keyword>
<evidence type="ECO:0000313" key="15">
    <source>
        <dbReference type="EMBL" id="PIO62024.1"/>
    </source>
</evidence>
<keyword evidence="16" id="KW-1185">Reference proteome</keyword>
<feature type="disulfide bond" evidence="13">
    <location>
        <begin position="213"/>
        <end position="228"/>
    </location>
</feature>
<dbReference type="SMART" id="SM00181">
    <property type="entry name" value="EGF"/>
    <property type="match status" value="3"/>
</dbReference>
<name>A0A2G9TVM1_TELCI</name>
<keyword evidence="11 15" id="KW-0675">Receptor</keyword>
<evidence type="ECO:0000256" key="13">
    <source>
        <dbReference type="PROSITE-ProRule" id="PRU00124"/>
    </source>
</evidence>
<keyword evidence="8" id="KW-1133">Transmembrane helix</keyword>
<evidence type="ECO:0000256" key="9">
    <source>
        <dbReference type="ARBA" id="ARBA00023136"/>
    </source>
</evidence>
<protein>
    <submittedName>
        <fullName evidence="15">Low-density lipoprotein receptor domain class A</fullName>
    </submittedName>
</protein>
<dbReference type="EMBL" id="KZ352693">
    <property type="protein sequence ID" value="PIO62024.1"/>
    <property type="molecule type" value="Genomic_DNA"/>
</dbReference>
<dbReference type="AlphaFoldDB" id="A0A2G9TVM1"/>
<keyword evidence="10 13" id="KW-1015">Disulfide bond</keyword>
<comment type="caution">
    <text evidence="13">Lacks conserved residue(s) required for the propagation of feature annotation.</text>
</comment>
<evidence type="ECO:0000256" key="4">
    <source>
        <dbReference type="ARBA" id="ARBA00022583"/>
    </source>
</evidence>
<dbReference type="GO" id="GO:0005509">
    <property type="term" value="F:calcium ion binding"/>
    <property type="evidence" value="ECO:0007669"/>
    <property type="project" value="InterPro"/>
</dbReference>
<feature type="disulfide bond" evidence="13">
    <location>
        <begin position="173"/>
        <end position="188"/>
    </location>
</feature>
<reference evidence="15 16" key="1">
    <citation type="submission" date="2015-09" db="EMBL/GenBank/DDBJ databases">
        <title>Draft genome of the parasitic nematode Teladorsagia circumcincta isolate WARC Sus (inbred).</title>
        <authorList>
            <person name="Mitreva M."/>
        </authorList>
    </citation>
    <scope>NUCLEOTIDE SEQUENCE [LARGE SCALE GENOMIC DNA]</scope>
    <source>
        <strain evidence="15 16">S</strain>
    </source>
</reference>
<feature type="domain" description="EGF-like" evidence="14">
    <location>
        <begin position="511"/>
        <end position="551"/>
    </location>
</feature>
<proteinExistence type="predicted"/>
<keyword evidence="4" id="KW-0254">Endocytosis</keyword>
<dbReference type="GO" id="GO:0042562">
    <property type="term" value="F:hormone binding"/>
    <property type="evidence" value="ECO:0007669"/>
    <property type="project" value="TreeGrafter"/>
</dbReference>
<dbReference type="FunFam" id="4.10.400.10:FF:000190">
    <property type="entry name" value="Low-density lipoprotein receptor-related protein"/>
    <property type="match status" value="1"/>
</dbReference>
<accession>A0A2G9TVM1</accession>
<dbReference type="Gene3D" id="2.10.25.10">
    <property type="entry name" value="Laminin"/>
    <property type="match status" value="1"/>
</dbReference>
<keyword evidence="5" id="KW-0812">Transmembrane</keyword>
<evidence type="ECO:0000313" key="16">
    <source>
        <dbReference type="Proteomes" id="UP000230423"/>
    </source>
</evidence>
<dbReference type="InterPro" id="IPR011042">
    <property type="entry name" value="6-blade_b-propeller_TolB-like"/>
</dbReference>
<dbReference type="InterPro" id="IPR000742">
    <property type="entry name" value="EGF"/>
</dbReference>
<organism evidence="15 16">
    <name type="scientific">Teladorsagia circumcincta</name>
    <name type="common">Brown stomach worm</name>
    <name type="synonym">Ostertagia circumcincta</name>
    <dbReference type="NCBI Taxonomy" id="45464"/>
    <lineage>
        <taxon>Eukaryota</taxon>
        <taxon>Metazoa</taxon>
        <taxon>Ecdysozoa</taxon>
        <taxon>Nematoda</taxon>
        <taxon>Chromadorea</taxon>
        <taxon>Rhabditida</taxon>
        <taxon>Rhabditina</taxon>
        <taxon>Rhabditomorpha</taxon>
        <taxon>Strongyloidea</taxon>
        <taxon>Trichostrongylidae</taxon>
        <taxon>Teladorsagia</taxon>
    </lineage>
</organism>
<dbReference type="InterPro" id="IPR051221">
    <property type="entry name" value="LDLR-related"/>
</dbReference>
<dbReference type="PANTHER" id="PTHR22722">
    <property type="entry name" value="LOW-DENSITY LIPOPROTEIN RECEPTOR-RELATED PROTEIN 2-RELATED"/>
    <property type="match status" value="1"/>
</dbReference>
<evidence type="ECO:0000256" key="1">
    <source>
        <dbReference type="ARBA" id="ARBA00004167"/>
    </source>
</evidence>
<dbReference type="SMART" id="SM00192">
    <property type="entry name" value="LDLa"/>
    <property type="match status" value="5"/>
</dbReference>
<keyword evidence="3" id="KW-0245">EGF-like domain</keyword>
<feature type="domain" description="EGF-like" evidence="14">
    <location>
        <begin position="272"/>
        <end position="319"/>
    </location>
</feature>
<feature type="disulfide bond" evidence="13">
    <location>
        <begin position="45"/>
        <end position="60"/>
    </location>
</feature>
<evidence type="ECO:0000256" key="7">
    <source>
        <dbReference type="ARBA" id="ARBA00022737"/>
    </source>
</evidence>
<evidence type="ECO:0000256" key="6">
    <source>
        <dbReference type="ARBA" id="ARBA00022729"/>
    </source>
</evidence>
<dbReference type="PROSITE" id="PS01209">
    <property type="entry name" value="LDLRA_1"/>
    <property type="match status" value="3"/>
</dbReference>
<dbReference type="InterPro" id="IPR036055">
    <property type="entry name" value="LDL_receptor-like_sf"/>
</dbReference>
<evidence type="ECO:0000256" key="2">
    <source>
        <dbReference type="ARBA" id="ARBA00004308"/>
    </source>
</evidence>
<dbReference type="InterPro" id="IPR018097">
    <property type="entry name" value="EGF_Ca-bd_CS"/>
</dbReference>
<dbReference type="InterPro" id="IPR002172">
    <property type="entry name" value="LDrepeatLR_classA_rpt"/>
</dbReference>
<dbReference type="Gene3D" id="2.120.10.30">
    <property type="entry name" value="TolB, C-terminal domain"/>
    <property type="match status" value="1"/>
</dbReference>
<dbReference type="OrthoDB" id="6076617at2759"/>
<feature type="domain" description="EGF-like" evidence="14">
    <location>
        <begin position="227"/>
        <end position="268"/>
    </location>
</feature>
<dbReference type="PRINTS" id="PR00261">
    <property type="entry name" value="LDLRECEPTOR"/>
</dbReference>
<comment type="subcellular location">
    <subcellularLocation>
        <location evidence="2">Endomembrane system</location>
    </subcellularLocation>
    <subcellularLocation>
        <location evidence="1">Membrane</location>
        <topology evidence="1">Single-pass membrane protein</topology>
    </subcellularLocation>
</comment>
<feature type="non-terminal residue" evidence="15">
    <location>
        <position position="572"/>
    </location>
</feature>
<dbReference type="FunFam" id="2.10.25.10:FF:000037">
    <property type="entry name" value="Signal peptide, CUB domain and EGF-like domain-containing 2"/>
    <property type="match status" value="1"/>
</dbReference>
<evidence type="ECO:0000256" key="5">
    <source>
        <dbReference type="ARBA" id="ARBA00022692"/>
    </source>
</evidence>
<evidence type="ECO:0000256" key="8">
    <source>
        <dbReference type="ARBA" id="ARBA00022989"/>
    </source>
</evidence>